<evidence type="ECO:0000259" key="6">
    <source>
        <dbReference type="PROSITE" id="PS50043"/>
    </source>
</evidence>
<name>A0A7W7QTS4_9ACTN</name>
<proteinExistence type="predicted"/>
<reference evidence="8 9" key="1">
    <citation type="submission" date="2020-08" db="EMBL/GenBank/DDBJ databases">
        <title>Genomic Encyclopedia of Type Strains, Phase III (KMG-III): the genomes of soil and plant-associated and newly described type strains.</title>
        <authorList>
            <person name="Whitman W."/>
        </authorList>
    </citation>
    <scope>NUCLEOTIDE SEQUENCE [LARGE SCALE GENOMIC DNA]</scope>
    <source>
        <strain evidence="8 9">CECT 8840</strain>
    </source>
</reference>
<dbReference type="SMART" id="SM00421">
    <property type="entry name" value="HTH_LUXR"/>
    <property type="match status" value="1"/>
</dbReference>
<comment type="caution">
    <text evidence="8">The sequence shown here is derived from an EMBL/GenBank/DDBJ whole genome shotgun (WGS) entry which is preliminary data.</text>
</comment>
<sequence>MAIRLVIADDQAMIRAGLRLVVETAPGIEVVGEAADGRQALAVARQRRPDVLLMDIAMPGLDGLSAARQLLEDPRPPRIVMLTTFNTDDNLHASLRARVHGFVLKSSPAEQLIEAIRAAAAGEAVIDPAVAPRVIDAFAAQPELTPPPELATLTPRELEVLRLLADGMSNPEIARELRIGEVTVRTHVTHVLHKLGLRDRIHAVVFAYEAGIVRPGRRRENSRDEPC</sequence>
<dbReference type="RefSeq" id="WP_184720922.1">
    <property type="nucleotide sequence ID" value="NZ_JACHJP010000008.1"/>
</dbReference>
<feature type="modified residue" description="4-aspartylphosphate" evidence="5">
    <location>
        <position position="55"/>
    </location>
</feature>
<dbReference type="Pfam" id="PF00072">
    <property type="entry name" value="Response_reg"/>
    <property type="match status" value="1"/>
</dbReference>
<keyword evidence="9" id="KW-1185">Reference proteome</keyword>
<dbReference type="InterPro" id="IPR000792">
    <property type="entry name" value="Tscrpt_reg_LuxR_C"/>
</dbReference>
<dbReference type="GO" id="GO:0000160">
    <property type="term" value="P:phosphorelay signal transduction system"/>
    <property type="evidence" value="ECO:0007669"/>
    <property type="project" value="InterPro"/>
</dbReference>
<evidence type="ECO:0000313" key="9">
    <source>
        <dbReference type="Proteomes" id="UP000552644"/>
    </source>
</evidence>
<dbReference type="PROSITE" id="PS00622">
    <property type="entry name" value="HTH_LUXR_1"/>
    <property type="match status" value="1"/>
</dbReference>
<dbReference type="PRINTS" id="PR00038">
    <property type="entry name" value="HTHLUXR"/>
</dbReference>
<dbReference type="PANTHER" id="PTHR43214">
    <property type="entry name" value="TWO-COMPONENT RESPONSE REGULATOR"/>
    <property type="match status" value="1"/>
</dbReference>
<evidence type="ECO:0000256" key="4">
    <source>
        <dbReference type="ARBA" id="ARBA00023163"/>
    </source>
</evidence>
<keyword evidence="1 5" id="KW-0597">Phosphoprotein</keyword>
<dbReference type="GO" id="GO:0003677">
    <property type="term" value="F:DNA binding"/>
    <property type="evidence" value="ECO:0007669"/>
    <property type="project" value="UniProtKB-KW"/>
</dbReference>
<feature type="domain" description="HTH luxR-type" evidence="6">
    <location>
        <begin position="146"/>
        <end position="211"/>
    </location>
</feature>
<evidence type="ECO:0000259" key="7">
    <source>
        <dbReference type="PROSITE" id="PS50110"/>
    </source>
</evidence>
<keyword evidence="2" id="KW-0805">Transcription regulation</keyword>
<dbReference type="EMBL" id="JACHJP010000008">
    <property type="protein sequence ID" value="MBB4919076.1"/>
    <property type="molecule type" value="Genomic_DNA"/>
</dbReference>
<dbReference type="CDD" id="cd06170">
    <property type="entry name" value="LuxR_C_like"/>
    <property type="match status" value="1"/>
</dbReference>
<keyword evidence="4" id="KW-0804">Transcription</keyword>
<evidence type="ECO:0000256" key="1">
    <source>
        <dbReference type="ARBA" id="ARBA00022553"/>
    </source>
</evidence>
<dbReference type="Pfam" id="PF00196">
    <property type="entry name" value="GerE"/>
    <property type="match status" value="1"/>
</dbReference>
<dbReference type="PANTHER" id="PTHR43214:SF24">
    <property type="entry name" value="TRANSCRIPTIONAL REGULATORY PROTEIN NARL-RELATED"/>
    <property type="match status" value="1"/>
</dbReference>
<evidence type="ECO:0000256" key="5">
    <source>
        <dbReference type="PROSITE-ProRule" id="PRU00169"/>
    </source>
</evidence>
<accession>A0A7W7QTS4</accession>
<evidence type="ECO:0000256" key="3">
    <source>
        <dbReference type="ARBA" id="ARBA00023125"/>
    </source>
</evidence>
<dbReference type="InterPro" id="IPR011006">
    <property type="entry name" value="CheY-like_superfamily"/>
</dbReference>
<dbReference type="AlphaFoldDB" id="A0A7W7QTS4"/>
<dbReference type="InterPro" id="IPR016032">
    <property type="entry name" value="Sig_transdc_resp-reg_C-effctor"/>
</dbReference>
<dbReference type="Gene3D" id="3.40.50.2300">
    <property type="match status" value="1"/>
</dbReference>
<protein>
    <submittedName>
        <fullName evidence="8">DNA-binding NarL/FixJ family response regulator</fullName>
    </submittedName>
</protein>
<dbReference type="InterPro" id="IPR039420">
    <property type="entry name" value="WalR-like"/>
</dbReference>
<dbReference type="PROSITE" id="PS50110">
    <property type="entry name" value="RESPONSE_REGULATORY"/>
    <property type="match status" value="1"/>
</dbReference>
<dbReference type="GO" id="GO:0006355">
    <property type="term" value="P:regulation of DNA-templated transcription"/>
    <property type="evidence" value="ECO:0007669"/>
    <property type="project" value="InterPro"/>
</dbReference>
<dbReference type="Proteomes" id="UP000552644">
    <property type="component" value="Unassembled WGS sequence"/>
</dbReference>
<dbReference type="CDD" id="cd17535">
    <property type="entry name" value="REC_NarL-like"/>
    <property type="match status" value="1"/>
</dbReference>
<dbReference type="InterPro" id="IPR058245">
    <property type="entry name" value="NreC/VraR/RcsB-like_REC"/>
</dbReference>
<dbReference type="SMART" id="SM00448">
    <property type="entry name" value="REC"/>
    <property type="match status" value="1"/>
</dbReference>
<evidence type="ECO:0000256" key="2">
    <source>
        <dbReference type="ARBA" id="ARBA00023015"/>
    </source>
</evidence>
<feature type="domain" description="Response regulatory" evidence="7">
    <location>
        <begin position="4"/>
        <end position="120"/>
    </location>
</feature>
<dbReference type="PROSITE" id="PS50043">
    <property type="entry name" value="HTH_LUXR_2"/>
    <property type="match status" value="1"/>
</dbReference>
<evidence type="ECO:0000313" key="8">
    <source>
        <dbReference type="EMBL" id="MBB4919076.1"/>
    </source>
</evidence>
<dbReference type="SUPFAM" id="SSF46894">
    <property type="entry name" value="C-terminal effector domain of the bipartite response regulators"/>
    <property type="match status" value="1"/>
</dbReference>
<dbReference type="SUPFAM" id="SSF52172">
    <property type="entry name" value="CheY-like"/>
    <property type="match status" value="1"/>
</dbReference>
<keyword evidence="3 8" id="KW-0238">DNA-binding</keyword>
<dbReference type="InterPro" id="IPR001789">
    <property type="entry name" value="Sig_transdc_resp-reg_receiver"/>
</dbReference>
<gene>
    <name evidence="8" type="ORF">FHS44_006212</name>
</gene>
<organism evidence="8 9">
    <name type="scientific">Streptosporangium saharense</name>
    <dbReference type="NCBI Taxonomy" id="1706840"/>
    <lineage>
        <taxon>Bacteria</taxon>
        <taxon>Bacillati</taxon>
        <taxon>Actinomycetota</taxon>
        <taxon>Actinomycetes</taxon>
        <taxon>Streptosporangiales</taxon>
        <taxon>Streptosporangiaceae</taxon>
        <taxon>Streptosporangium</taxon>
    </lineage>
</organism>